<gene>
    <name evidence="2" type="ORF">MAR_003840</name>
</gene>
<evidence type="ECO:0000313" key="3">
    <source>
        <dbReference type="Proteomes" id="UP001164746"/>
    </source>
</evidence>
<evidence type="ECO:0000256" key="1">
    <source>
        <dbReference type="SAM" id="MobiDB-lite"/>
    </source>
</evidence>
<reference evidence="2" key="1">
    <citation type="submission" date="2022-11" db="EMBL/GenBank/DDBJ databases">
        <title>Centuries of genome instability and evolution in soft-shell clam transmissible cancer (bioRxiv).</title>
        <authorList>
            <person name="Hart S.F.M."/>
            <person name="Yonemitsu M.A."/>
            <person name="Giersch R.M."/>
            <person name="Beal B.F."/>
            <person name="Arriagada G."/>
            <person name="Davis B.W."/>
            <person name="Ostrander E.A."/>
            <person name="Goff S.P."/>
            <person name="Metzger M.J."/>
        </authorList>
    </citation>
    <scope>NUCLEOTIDE SEQUENCE</scope>
    <source>
        <strain evidence="2">MELC-2E11</strain>
        <tissue evidence="2">Siphon/mantle</tissue>
    </source>
</reference>
<proteinExistence type="predicted"/>
<organism evidence="2 3">
    <name type="scientific">Mya arenaria</name>
    <name type="common">Soft-shell clam</name>
    <dbReference type="NCBI Taxonomy" id="6604"/>
    <lineage>
        <taxon>Eukaryota</taxon>
        <taxon>Metazoa</taxon>
        <taxon>Spiralia</taxon>
        <taxon>Lophotrochozoa</taxon>
        <taxon>Mollusca</taxon>
        <taxon>Bivalvia</taxon>
        <taxon>Autobranchia</taxon>
        <taxon>Heteroconchia</taxon>
        <taxon>Euheterodonta</taxon>
        <taxon>Imparidentia</taxon>
        <taxon>Neoheterodontei</taxon>
        <taxon>Myida</taxon>
        <taxon>Myoidea</taxon>
        <taxon>Myidae</taxon>
        <taxon>Mya</taxon>
    </lineage>
</organism>
<dbReference type="EMBL" id="CP111020">
    <property type="protein sequence ID" value="WAR13735.1"/>
    <property type="molecule type" value="Genomic_DNA"/>
</dbReference>
<feature type="compositionally biased region" description="Polar residues" evidence="1">
    <location>
        <begin position="65"/>
        <end position="77"/>
    </location>
</feature>
<dbReference type="Proteomes" id="UP001164746">
    <property type="component" value="Chromosome 9"/>
</dbReference>
<keyword evidence="3" id="KW-1185">Reference proteome</keyword>
<sequence length="77" mass="8824">MEIKKNCLAKNYTENKSDEKNYGSLRSRRGINLSIDDTSFPMELKASISPQGTLRENDTRKQKQPSKLTTLFSPMNK</sequence>
<name>A0ABY7EWR9_MYAAR</name>
<accession>A0ABY7EWR9</accession>
<feature type="region of interest" description="Disordered" evidence="1">
    <location>
        <begin position="48"/>
        <end position="77"/>
    </location>
</feature>
<feature type="non-terminal residue" evidence="2">
    <location>
        <position position="1"/>
    </location>
</feature>
<evidence type="ECO:0000313" key="2">
    <source>
        <dbReference type="EMBL" id="WAR13735.1"/>
    </source>
</evidence>
<protein>
    <submittedName>
        <fullName evidence="2">Uncharacterized protein</fullName>
    </submittedName>
</protein>